<dbReference type="Pfam" id="PF00440">
    <property type="entry name" value="TetR_N"/>
    <property type="match status" value="1"/>
</dbReference>
<evidence type="ECO:0000313" key="8">
    <source>
        <dbReference type="Proteomes" id="UP000280008"/>
    </source>
</evidence>
<dbReference type="Proteomes" id="UP000280008">
    <property type="component" value="Unassembled WGS sequence"/>
</dbReference>
<dbReference type="InterPro" id="IPR001647">
    <property type="entry name" value="HTH_TetR"/>
</dbReference>
<dbReference type="InterPro" id="IPR009057">
    <property type="entry name" value="Homeodomain-like_sf"/>
</dbReference>
<dbReference type="AlphaFoldDB" id="A0A495IM88"/>
<dbReference type="RefSeq" id="WP_121371500.1">
    <property type="nucleotide sequence ID" value="NZ_RBKS01000001.1"/>
</dbReference>
<evidence type="ECO:0000256" key="3">
    <source>
        <dbReference type="ARBA" id="ARBA00023125"/>
    </source>
</evidence>
<dbReference type="PROSITE" id="PS50977">
    <property type="entry name" value="HTH_TETR_2"/>
    <property type="match status" value="1"/>
</dbReference>
<dbReference type="GO" id="GO:0000976">
    <property type="term" value="F:transcription cis-regulatory region binding"/>
    <property type="evidence" value="ECO:0007669"/>
    <property type="project" value="TreeGrafter"/>
</dbReference>
<dbReference type="PRINTS" id="PR00455">
    <property type="entry name" value="HTHTETR"/>
</dbReference>
<dbReference type="OrthoDB" id="7505659at2"/>
<reference evidence="7 8" key="1">
    <citation type="submission" date="2018-10" db="EMBL/GenBank/DDBJ databases">
        <title>Sequencing the genomes of 1000 actinobacteria strains.</title>
        <authorList>
            <person name="Klenk H.-P."/>
        </authorList>
    </citation>
    <scope>NUCLEOTIDE SEQUENCE [LARGE SCALE GENOMIC DNA]</scope>
    <source>
        <strain evidence="7 8">DSM 17894</strain>
    </source>
</reference>
<comment type="caution">
    <text evidence="7">The sequence shown here is derived from an EMBL/GenBank/DDBJ whole genome shotgun (WGS) entry which is preliminary data.</text>
</comment>
<name>A0A495IM88_9MICO</name>
<dbReference type="InterPro" id="IPR036271">
    <property type="entry name" value="Tet_transcr_reg_TetR-rel_C_sf"/>
</dbReference>
<evidence type="ECO:0000256" key="4">
    <source>
        <dbReference type="ARBA" id="ARBA00023163"/>
    </source>
</evidence>
<dbReference type="InterPro" id="IPR050109">
    <property type="entry name" value="HTH-type_TetR-like_transc_reg"/>
</dbReference>
<evidence type="ECO:0000313" key="7">
    <source>
        <dbReference type="EMBL" id="RKR76538.1"/>
    </source>
</evidence>
<keyword evidence="3 5" id="KW-0238">DNA-binding</keyword>
<protein>
    <submittedName>
        <fullName evidence="7">TetR family transcriptional regulator</fullName>
    </submittedName>
</protein>
<sequence>MSDPTPEPPVRPGSRGPYAKTAARRAAIVDAAREVFAASGYRAGSIQAVADACGISQSAVLHHFPAKEDLLLAVLADRDARGDDVQAGHDLFGGTLAQARHNESVPGIIELYTTLCGEATGAGHPAHDYFATRFRRTREHYADEFRSLAAAGRLREGVDPDLAGASLVALWDGAQLQWLMEPGAVNVTAQLRHFLSLCVLPA</sequence>
<keyword evidence="2" id="KW-0805">Transcription regulation</keyword>
<feature type="DNA-binding region" description="H-T-H motif" evidence="5">
    <location>
        <begin position="45"/>
        <end position="64"/>
    </location>
</feature>
<evidence type="ECO:0000256" key="1">
    <source>
        <dbReference type="ARBA" id="ARBA00022491"/>
    </source>
</evidence>
<proteinExistence type="predicted"/>
<keyword evidence="4" id="KW-0804">Transcription</keyword>
<evidence type="ECO:0000256" key="5">
    <source>
        <dbReference type="PROSITE-ProRule" id="PRU00335"/>
    </source>
</evidence>
<dbReference type="PANTHER" id="PTHR30055:SF226">
    <property type="entry name" value="HTH-TYPE TRANSCRIPTIONAL REGULATOR PKSA"/>
    <property type="match status" value="1"/>
</dbReference>
<dbReference type="GO" id="GO:0003700">
    <property type="term" value="F:DNA-binding transcription factor activity"/>
    <property type="evidence" value="ECO:0007669"/>
    <property type="project" value="TreeGrafter"/>
</dbReference>
<dbReference type="Pfam" id="PF13977">
    <property type="entry name" value="TetR_C_6"/>
    <property type="match status" value="1"/>
</dbReference>
<keyword evidence="1" id="KW-0678">Repressor</keyword>
<accession>A0A495IM88</accession>
<evidence type="ECO:0000259" key="6">
    <source>
        <dbReference type="PROSITE" id="PS50977"/>
    </source>
</evidence>
<dbReference type="SUPFAM" id="SSF46689">
    <property type="entry name" value="Homeodomain-like"/>
    <property type="match status" value="1"/>
</dbReference>
<feature type="domain" description="HTH tetR-type" evidence="6">
    <location>
        <begin position="22"/>
        <end position="82"/>
    </location>
</feature>
<evidence type="ECO:0000256" key="2">
    <source>
        <dbReference type="ARBA" id="ARBA00023015"/>
    </source>
</evidence>
<organism evidence="7 8">
    <name type="scientific">Frondihabitans australicus</name>
    <dbReference type="NCBI Taxonomy" id="386892"/>
    <lineage>
        <taxon>Bacteria</taxon>
        <taxon>Bacillati</taxon>
        <taxon>Actinomycetota</taxon>
        <taxon>Actinomycetes</taxon>
        <taxon>Micrococcales</taxon>
        <taxon>Microbacteriaceae</taxon>
        <taxon>Frondihabitans</taxon>
    </lineage>
</organism>
<gene>
    <name evidence="7" type="ORF">C8E83_3715</name>
</gene>
<dbReference type="SUPFAM" id="SSF48498">
    <property type="entry name" value="Tetracyclin repressor-like, C-terminal domain"/>
    <property type="match status" value="1"/>
</dbReference>
<dbReference type="Gene3D" id="1.10.357.10">
    <property type="entry name" value="Tetracycline Repressor, domain 2"/>
    <property type="match status" value="1"/>
</dbReference>
<dbReference type="EMBL" id="RBKS01000001">
    <property type="protein sequence ID" value="RKR76538.1"/>
    <property type="molecule type" value="Genomic_DNA"/>
</dbReference>
<dbReference type="PANTHER" id="PTHR30055">
    <property type="entry name" value="HTH-TYPE TRANSCRIPTIONAL REGULATOR RUTR"/>
    <property type="match status" value="1"/>
</dbReference>
<keyword evidence="8" id="KW-1185">Reference proteome</keyword>
<dbReference type="InterPro" id="IPR039538">
    <property type="entry name" value="BetI_C"/>
</dbReference>